<feature type="transmembrane region" description="Helical" evidence="1">
    <location>
        <begin position="55"/>
        <end position="74"/>
    </location>
</feature>
<comment type="caution">
    <text evidence="2">The sequence shown here is derived from an EMBL/GenBank/DDBJ whole genome shotgun (WGS) entry which is preliminary data.</text>
</comment>
<reference evidence="2 3" key="1">
    <citation type="submission" date="2023-03" db="EMBL/GenBank/DDBJ databases">
        <authorList>
            <person name="Uniacke-Lowe S."/>
            <person name="Ross P."/>
            <person name="Hill C."/>
        </authorList>
    </citation>
    <scope>NUCLEOTIDE SEQUENCE [LARGE SCALE GENOMIC DNA]</scope>
    <source>
        <strain evidence="2 3">APC 4016</strain>
    </source>
</reference>
<sequence>MVSFFLVGIVLWSLVIASIVLVIVGLWKKSWKAIAWSGIALLPPMLLIFMGGEGIWFRLCILLPLVLLIAAFLMKQQKIQSL</sequence>
<dbReference type="Proteomes" id="UP001225873">
    <property type="component" value="Unassembled WGS sequence"/>
</dbReference>
<accession>A0ABT7ZLF2</accession>
<evidence type="ECO:0000313" key="2">
    <source>
        <dbReference type="EMBL" id="MDN3427512.1"/>
    </source>
</evidence>
<keyword evidence="1" id="KW-1133">Transmembrane helix</keyword>
<name>A0ABT7ZLF2_9BACL</name>
<feature type="transmembrane region" description="Helical" evidence="1">
    <location>
        <begin position="6"/>
        <end position="26"/>
    </location>
</feature>
<gene>
    <name evidence="2" type="ORF">QMA01_09420</name>
</gene>
<evidence type="ECO:0000313" key="3">
    <source>
        <dbReference type="Proteomes" id="UP001225873"/>
    </source>
</evidence>
<keyword evidence="1" id="KW-0472">Membrane</keyword>
<organism evidence="2 3">
    <name type="scientific">Planococcus notacanthi</name>
    <dbReference type="NCBI Taxonomy" id="3035188"/>
    <lineage>
        <taxon>Bacteria</taxon>
        <taxon>Bacillati</taxon>
        <taxon>Bacillota</taxon>
        <taxon>Bacilli</taxon>
        <taxon>Bacillales</taxon>
        <taxon>Caryophanaceae</taxon>
        <taxon>Planococcus</taxon>
    </lineage>
</organism>
<protein>
    <submittedName>
        <fullName evidence="2">Uncharacterized protein</fullName>
    </submittedName>
</protein>
<feature type="transmembrane region" description="Helical" evidence="1">
    <location>
        <begin position="33"/>
        <end position="49"/>
    </location>
</feature>
<dbReference type="EMBL" id="JASDCQ010000002">
    <property type="protein sequence ID" value="MDN3427512.1"/>
    <property type="molecule type" value="Genomic_DNA"/>
</dbReference>
<keyword evidence="1" id="KW-0812">Transmembrane</keyword>
<evidence type="ECO:0000256" key="1">
    <source>
        <dbReference type="SAM" id="Phobius"/>
    </source>
</evidence>
<dbReference type="RefSeq" id="WP_290214851.1">
    <property type="nucleotide sequence ID" value="NZ_JASDCQ010000002.1"/>
</dbReference>
<proteinExistence type="predicted"/>
<keyword evidence="3" id="KW-1185">Reference proteome</keyword>